<proteinExistence type="predicted"/>
<dbReference type="Pfam" id="PF15919">
    <property type="entry name" value="HicB_lk_antitox"/>
    <property type="match status" value="1"/>
</dbReference>
<organism evidence="2 3">
    <name type="scientific">Achromobacter denitrificans</name>
    <name type="common">Alcaligenes denitrificans</name>
    <dbReference type="NCBI Taxonomy" id="32002"/>
    <lineage>
        <taxon>Bacteria</taxon>
        <taxon>Pseudomonadati</taxon>
        <taxon>Pseudomonadota</taxon>
        <taxon>Betaproteobacteria</taxon>
        <taxon>Burkholderiales</taxon>
        <taxon>Alcaligenaceae</taxon>
        <taxon>Achromobacter</taxon>
    </lineage>
</organism>
<dbReference type="Proteomes" id="UP001446337">
    <property type="component" value="Chromosome"/>
</dbReference>
<dbReference type="EMBL" id="CP154792">
    <property type="protein sequence ID" value="XAN13397.1"/>
    <property type="molecule type" value="Genomic_DNA"/>
</dbReference>
<dbReference type="SUPFAM" id="SSF143100">
    <property type="entry name" value="TTHA1013/TTHA0281-like"/>
    <property type="match status" value="1"/>
</dbReference>
<dbReference type="Gene3D" id="3.30.160.250">
    <property type="match status" value="1"/>
</dbReference>
<evidence type="ECO:0000313" key="3">
    <source>
        <dbReference type="Proteomes" id="UP001446337"/>
    </source>
</evidence>
<accession>A0ABZ3FUH6</accession>
<keyword evidence="3" id="KW-1185">Reference proteome</keyword>
<dbReference type="InterPro" id="IPR035069">
    <property type="entry name" value="TTHA1013/TTHA0281-like"/>
</dbReference>
<dbReference type="RefSeq" id="WP_123786981.1">
    <property type="nucleotide sequence ID" value="NZ_CP154792.1"/>
</dbReference>
<protein>
    <submittedName>
        <fullName evidence="2">Type II toxin-antitoxin system HicB family antitoxin</fullName>
    </submittedName>
</protein>
<reference evidence="2 3" key="1">
    <citation type="submission" date="2024-05" db="EMBL/GenBank/DDBJ databases">
        <title>Achromobacter denitrificans. BP1, complete genome.</title>
        <authorList>
            <person name="Zhang B."/>
        </authorList>
    </citation>
    <scope>NUCLEOTIDE SEQUENCE [LARGE SCALE GENOMIC DNA]</scope>
    <source>
        <strain evidence="2 3">BP1</strain>
    </source>
</reference>
<dbReference type="InterPro" id="IPR031807">
    <property type="entry name" value="HicB-like"/>
</dbReference>
<feature type="domain" description="HicB-like antitoxin of toxin-antitoxin system" evidence="1">
    <location>
        <begin position="3"/>
        <end position="85"/>
    </location>
</feature>
<sequence>MFYPAYVHKDPGSAYGITLPDFPGCFTAADDLQELPRQVQEAVELHFEGENLPIPVPTTPDDWAGDDRFQGGRWMLVDINVAALNE</sequence>
<evidence type="ECO:0000259" key="1">
    <source>
        <dbReference type="Pfam" id="PF15919"/>
    </source>
</evidence>
<name>A0ABZ3FUH6_ACHDE</name>
<evidence type="ECO:0000313" key="2">
    <source>
        <dbReference type="EMBL" id="XAN13397.1"/>
    </source>
</evidence>
<gene>
    <name evidence="2" type="ORF">AAIK43_18480</name>
</gene>